<evidence type="ECO:0000313" key="5">
    <source>
        <dbReference type="Proteomes" id="UP000829647"/>
    </source>
</evidence>
<evidence type="ECO:0000313" key="4">
    <source>
        <dbReference type="EMBL" id="UPL49099.1"/>
    </source>
</evidence>
<keyword evidence="3" id="KW-0472">Membrane</keyword>
<dbReference type="PROSITE" id="PS50005">
    <property type="entry name" value="TPR"/>
    <property type="match status" value="1"/>
</dbReference>
<feature type="transmembrane region" description="Helical" evidence="3">
    <location>
        <begin position="63"/>
        <end position="84"/>
    </location>
</feature>
<dbReference type="EMBL" id="CP095848">
    <property type="protein sequence ID" value="UPL49099.1"/>
    <property type="molecule type" value="Genomic_DNA"/>
</dbReference>
<feature type="region of interest" description="Disordered" evidence="2">
    <location>
        <begin position="1"/>
        <end position="38"/>
    </location>
</feature>
<dbReference type="Gene3D" id="1.25.40.10">
    <property type="entry name" value="Tetratricopeptide repeat domain"/>
    <property type="match status" value="1"/>
</dbReference>
<dbReference type="RefSeq" id="WP_244694301.1">
    <property type="nucleotide sequence ID" value="NZ_CP095848.1"/>
</dbReference>
<name>A0ABY4JB73_9BACT</name>
<feature type="repeat" description="TPR" evidence="1">
    <location>
        <begin position="170"/>
        <end position="203"/>
    </location>
</feature>
<gene>
    <name evidence="4" type="ORF">MWH26_18160</name>
</gene>
<sequence>MSKIPFTGKSQQARQPQPQRVVSSDPLQPAEAYNPEHPLLEDPDALAVRLAESEDFLRRNKNVLLGLLALVVLAVAGGFGYYLWRGSQDTKGQAALFQAVNYWEADSLQKAMKGDGKNLGLERVASEYSGTAAGNLANFYAGVAALKQGQYKQAIDYLEDFSSDDYLVQARAYSLLGDAHLELNQAKEAADFYNKAANHNANEQFSPGYLLKEATARELAKDNAGAVAAYDKILTDYPTAAEASEAKQYKARAEALAGK</sequence>
<proteinExistence type="predicted"/>
<feature type="compositionally biased region" description="Low complexity" evidence="2">
    <location>
        <begin position="10"/>
        <end position="23"/>
    </location>
</feature>
<dbReference type="SUPFAM" id="SSF48452">
    <property type="entry name" value="TPR-like"/>
    <property type="match status" value="1"/>
</dbReference>
<accession>A0ABY4JB73</accession>
<protein>
    <submittedName>
        <fullName evidence="4">Tetratricopeptide repeat protein</fullName>
    </submittedName>
</protein>
<evidence type="ECO:0000256" key="3">
    <source>
        <dbReference type="SAM" id="Phobius"/>
    </source>
</evidence>
<evidence type="ECO:0000256" key="2">
    <source>
        <dbReference type="SAM" id="MobiDB-lite"/>
    </source>
</evidence>
<dbReference type="Proteomes" id="UP000829647">
    <property type="component" value="Chromosome"/>
</dbReference>
<organism evidence="4 5">
    <name type="scientific">Hymenobacter sublimis</name>
    <dbReference type="NCBI Taxonomy" id="2933777"/>
    <lineage>
        <taxon>Bacteria</taxon>
        <taxon>Pseudomonadati</taxon>
        <taxon>Bacteroidota</taxon>
        <taxon>Cytophagia</taxon>
        <taxon>Cytophagales</taxon>
        <taxon>Hymenobacteraceae</taxon>
        <taxon>Hymenobacter</taxon>
    </lineage>
</organism>
<keyword evidence="3" id="KW-0812">Transmembrane</keyword>
<dbReference type="Pfam" id="PF13174">
    <property type="entry name" value="TPR_6"/>
    <property type="match status" value="2"/>
</dbReference>
<dbReference type="InterPro" id="IPR019734">
    <property type="entry name" value="TPR_rpt"/>
</dbReference>
<keyword evidence="5" id="KW-1185">Reference proteome</keyword>
<reference evidence="4 5" key="1">
    <citation type="submission" date="2022-04" db="EMBL/GenBank/DDBJ databases">
        <title>Hymenobacter sp. isolated from the air.</title>
        <authorList>
            <person name="Won M."/>
            <person name="Lee C.-M."/>
            <person name="Woen H.-Y."/>
            <person name="Kwon S.-W."/>
        </authorList>
    </citation>
    <scope>NUCLEOTIDE SEQUENCE [LARGE SCALE GENOMIC DNA]</scope>
    <source>
        <strain evidence="5">5516 S-25</strain>
    </source>
</reference>
<keyword evidence="1" id="KW-0802">TPR repeat</keyword>
<evidence type="ECO:0000256" key="1">
    <source>
        <dbReference type="PROSITE-ProRule" id="PRU00339"/>
    </source>
</evidence>
<dbReference type="InterPro" id="IPR011990">
    <property type="entry name" value="TPR-like_helical_dom_sf"/>
</dbReference>
<keyword evidence="3" id="KW-1133">Transmembrane helix</keyword>